<keyword evidence="3" id="KW-0547">Nucleotide-binding</keyword>
<dbReference type="InterPro" id="IPR003959">
    <property type="entry name" value="ATPase_AAA_core"/>
</dbReference>
<dbReference type="Pfam" id="PF07724">
    <property type="entry name" value="AAA_2"/>
    <property type="match status" value="1"/>
</dbReference>
<dbReference type="InterPro" id="IPR003593">
    <property type="entry name" value="AAA+_ATPase"/>
</dbReference>
<dbReference type="InterPro" id="IPR001270">
    <property type="entry name" value="ClpA/B"/>
</dbReference>
<dbReference type="Pfam" id="PF17871">
    <property type="entry name" value="AAA_lid_9"/>
    <property type="match status" value="1"/>
</dbReference>
<comment type="caution">
    <text evidence="9">The sequence shown here is derived from an EMBL/GenBank/DDBJ whole genome shotgun (WGS) entry which is preliminary data.</text>
</comment>
<dbReference type="GO" id="GO:0034605">
    <property type="term" value="P:cellular response to heat"/>
    <property type="evidence" value="ECO:0007669"/>
    <property type="project" value="TreeGrafter"/>
</dbReference>
<dbReference type="GO" id="GO:0005524">
    <property type="term" value="F:ATP binding"/>
    <property type="evidence" value="ECO:0007669"/>
    <property type="project" value="UniProtKB-KW"/>
</dbReference>
<dbReference type="PANTHER" id="PTHR11638">
    <property type="entry name" value="ATP-DEPENDENT CLP PROTEASE"/>
    <property type="match status" value="1"/>
</dbReference>
<dbReference type="Gene3D" id="3.40.50.300">
    <property type="entry name" value="P-loop containing nucleotide triphosphate hydrolases"/>
    <property type="match status" value="3"/>
</dbReference>
<dbReference type="GO" id="GO:0005737">
    <property type="term" value="C:cytoplasm"/>
    <property type="evidence" value="ECO:0007669"/>
    <property type="project" value="TreeGrafter"/>
</dbReference>
<evidence type="ECO:0000256" key="6">
    <source>
        <dbReference type="SAM" id="Coils"/>
    </source>
</evidence>
<protein>
    <submittedName>
        <fullName evidence="9">Chaperone protein ClpB</fullName>
    </submittedName>
</protein>
<proteinExistence type="inferred from homology"/>
<dbReference type="SUPFAM" id="SSF52540">
    <property type="entry name" value="P-loop containing nucleoside triphosphate hydrolases"/>
    <property type="match status" value="2"/>
</dbReference>
<evidence type="ECO:0000256" key="3">
    <source>
        <dbReference type="ARBA" id="ARBA00022741"/>
    </source>
</evidence>
<dbReference type="PANTHER" id="PTHR11638:SF176">
    <property type="entry name" value="HEAT SHOCK PROTEIN 78, MITOCHONDRIAL"/>
    <property type="match status" value="1"/>
</dbReference>
<keyword evidence="6" id="KW-0175">Coiled coil</keyword>
<dbReference type="InterPro" id="IPR050130">
    <property type="entry name" value="ClpA_ClpB"/>
</dbReference>
<feature type="coiled-coil region" evidence="6">
    <location>
        <begin position="368"/>
        <end position="401"/>
    </location>
</feature>
<evidence type="ECO:0000259" key="8">
    <source>
        <dbReference type="SMART" id="SM01086"/>
    </source>
</evidence>
<evidence type="ECO:0000256" key="1">
    <source>
        <dbReference type="ARBA" id="ARBA00008675"/>
    </source>
</evidence>
<evidence type="ECO:0000256" key="2">
    <source>
        <dbReference type="ARBA" id="ARBA00022737"/>
    </source>
</evidence>
<dbReference type="PRINTS" id="PR00300">
    <property type="entry name" value="CLPPROTEASEA"/>
</dbReference>
<dbReference type="CDD" id="cd19499">
    <property type="entry name" value="RecA-like_ClpB_Hsp104-like"/>
    <property type="match status" value="1"/>
</dbReference>
<dbReference type="InterPro" id="IPR027417">
    <property type="entry name" value="P-loop_NTPase"/>
</dbReference>
<accession>A0AAW2Z1L9</accession>
<reference evidence="9 10" key="1">
    <citation type="submission" date="2024-03" db="EMBL/GenBank/DDBJ databases">
        <title>The Acrasis kona genome and developmental transcriptomes reveal deep origins of eukaryotic multicellular pathways.</title>
        <authorList>
            <person name="Sheikh S."/>
            <person name="Fu C.-J."/>
            <person name="Brown M.W."/>
            <person name="Baldauf S.L."/>
        </authorList>
    </citation>
    <scope>NUCLEOTIDE SEQUENCE [LARGE SCALE GENOMIC DNA]</scope>
    <source>
        <strain evidence="9 10">ATCC MYA-3509</strain>
    </source>
</reference>
<feature type="domain" description="AAA+ ATPase" evidence="7">
    <location>
        <begin position="510"/>
        <end position="682"/>
    </location>
</feature>
<evidence type="ECO:0000313" key="10">
    <source>
        <dbReference type="Proteomes" id="UP001431209"/>
    </source>
</evidence>
<evidence type="ECO:0000259" key="7">
    <source>
        <dbReference type="SMART" id="SM00382"/>
    </source>
</evidence>
<comment type="similarity">
    <text evidence="1">Belongs to the ClpA/ClpB family.</text>
</comment>
<gene>
    <name evidence="9" type="ORF">AKO1_013978</name>
</gene>
<organism evidence="9 10">
    <name type="scientific">Acrasis kona</name>
    <dbReference type="NCBI Taxonomy" id="1008807"/>
    <lineage>
        <taxon>Eukaryota</taxon>
        <taxon>Discoba</taxon>
        <taxon>Heterolobosea</taxon>
        <taxon>Tetramitia</taxon>
        <taxon>Eutetramitia</taxon>
        <taxon>Acrasidae</taxon>
        <taxon>Acrasis</taxon>
    </lineage>
</organism>
<keyword evidence="5" id="KW-0143">Chaperone</keyword>
<feature type="domain" description="Clp ATPase C-terminal" evidence="8">
    <location>
        <begin position="681"/>
        <end position="771"/>
    </location>
</feature>
<dbReference type="InterPro" id="IPR019489">
    <property type="entry name" value="Clp_ATPase_C"/>
</dbReference>
<dbReference type="Pfam" id="PF10431">
    <property type="entry name" value="ClpB_D2-small"/>
    <property type="match status" value="1"/>
</dbReference>
<name>A0AAW2Z1L9_9EUKA</name>
<dbReference type="EMBL" id="JAOPGA020000974">
    <property type="protein sequence ID" value="KAL0483678.1"/>
    <property type="molecule type" value="Genomic_DNA"/>
</dbReference>
<keyword evidence="4" id="KW-0067">ATP-binding</keyword>
<keyword evidence="10" id="KW-1185">Reference proteome</keyword>
<evidence type="ECO:0000256" key="5">
    <source>
        <dbReference type="ARBA" id="ARBA00023186"/>
    </source>
</evidence>
<dbReference type="Pfam" id="PF00004">
    <property type="entry name" value="AAA"/>
    <property type="match status" value="1"/>
</dbReference>
<dbReference type="InterPro" id="IPR041546">
    <property type="entry name" value="ClpA/ClpB_AAA_lid"/>
</dbReference>
<dbReference type="Proteomes" id="UP001431209">
    <property type="component" value="Unassembled WGS sequence"/>
</dbReference>
<evidence type="ECO:0000313" key="9">
    <source>
        <dbReference type="EMBL" id="KAL0483678.1"/>
    </source>
</evidence>
<keyword evidence="2" id="KW-0677">Repeat</keyword>
<dbReference type="SMART" id="SM00382">
    <property type="entry name" value="AAA"/>
    <property type="match status" value="2"/>
</dbReference>
<dbReference type="AlphaFoldDB" id="A0AAW2Z1L9"/>
<evidence type="ECO:0000256" key="4">
    <source>
        <dbReference type="ARBA" id="ARBA00022840"/>
    </source>
</evidence>
<sequence length="779" mass="87173">MINTHHRVQRLLARSNIRSLSIGIRTPLFKPNIQITRREKQHGSRYFHTTPTFKQGFQMGKKEPAPGESLKLYAVDVTEAAKTGKLDPVIGREDVIRRTLQVLARRTKNNPVLIGEPGVGKTAIVEGLAQRIVAGDVPSSIKDKKVFSLDLAALIAGASYAGQFEDRLKNVLNDVISMNGQVILFVDELHMLVGASAGNKTMNAANIMKPALARGDMHCVGATTLKEYREYVESDPALARRFQAVLVTEPSVPDTISILRGLKNKMELHHGVPIYDEAIVAAANHSHRYITDRFLPDKAIDLVDEASAALRLQQESKPEVLENIDRIIMRNRIEIEALNKETSPASVERRNALEQDIKVKSEESDRLNILWQNERSQLQQKKSLLQQQENLENELDRAMRSSDFQNASRIKYSELPRVQKELQELSDSIDKPSNKEDRLTHAAVTSDDIAQVVSRTTGIPVQSLLSTDKQKLLYMEKELSNRIVGQDAALEAISNAVRIGRAGLHSNQRPLGTFLFLGPTGVGKTEVCKVLSQFLFESNQNNSMTRIDMSEYMEKFSVSRLIGSPPGYVGFEDGGQLTEAVRRKPYQVILFDEFEKAHREVSNLLLQVLDEGELTDSKGRKVNFRNTVIIMTSNIGASQLANLPEGASSEDARDQVMSELHHRFAPEFLNRIDEVVLFNRLSKENIRNIAKIQLDFVQKHLVDKNIVLNAGDDVLDWLSERGYDPVFGARPLKRVMNSKVLNPLSKMILSGEITENATVNVGIGKDGELEFKQAETDVQ</sequence>
<dbReference type="Gene3D" id="1.10.8.60">
    <property type="match status" value="1"/>
</dbReference>
<dbReference type="PROSITE" id="PS00871">
    <property type="entry name" value="CLPAB_2"/>
    <property type="match status" value="1"/>
</dbReference>
<dbReference type="InterPro" id="IPR028299">
    <property type="entry name" value="ClpA/B_CS2"/>
</dbReference>
<dbReference type="CDD" id="cd00009">
    <property type="entry name" value="AAA"/>
    <property type="match status" value="1"/>
</dbReference>
<dbReference type="GO" id="GO:0016887">
    <property type="term" value="F:ATP hydrolysis activity"/>
    <property type="evidence" value="ECO:0007669"/>
    <property type="project" value="InterPro"/>
</dbReference>
<feature type="domain" description="AAA+ ATPase" evidence="7">
    <location>
        <begin position="107"/>
        <end position="252"/>
    </location>
</feature>
<dbReference type="FunFam" id="3.40.50.300:FF:000010">
    <property type="entry name" value="Chaperone clpB 1, putative"/>
    <property type="match status" value="1"/>
</dbReference>
<dbReference type="FunFam" id="3.40.50.300:FF:000120">
    <property type="entry name" value="ATP-dependent chaperone ClpB"/>
    <property type="match status" value="1"/>
</dbReference>
<dbReference type="FunFam" id="3.40.50.300:FF:000025">
    <property type="entry name" value="ATP-dependent Clp protease subunit"/>
    <property type="match status" value="1"/>
</dbReference>
<dbReference type="SMART" id="SM01086">
    <property type="entry name" value="ClpB_D2-small"/>
    <property type="match status" value="1"/>
</dbReference>